<reference evidence="5" key="2">
    <citation type="submission" date="2019-10" db="EMBL/GenBank/DDBJ databases">
        <title>A de novo genome assembly of a pear dwarfing rootstock.</title>
        <authorList>
            <person name="Wang F."/>
            <person name="Wang J."/>
            <person name="Li S."/>
            <person name="Zhang Y."/>
            <person name="Fang M."/>
            <person name="Ma L."/>
            <person name="Zhao Y."/>
            <person name="Jiang S."/>
        </authorList>
    </citation>
    <scope>NUCLEOTIDE SEQUENCE [LARGE SCALE GENOMIC DNA]</scope>
</reference>
<sequence>MTNTQSCAACKHQRKKCTVDCHLAPYFPSSYPTNFHNAHKLFGVSRVVDSTNSSPPSLPTPAMSTIFVEADHRAKDPVGGCHAVVRSPLWSINRHQAELDSMRYQLELLLSGGNVMAIAQTLEDFKDNVGTWNVYDHMQFHQVQKNCSQEQEEQGNISGGVAPQPQEEQANVF</sequence>
<comment type="caution">
    <text evidence="4">The sequence shown here is derived from an EMBL/GenBank/DDBJ whole genome shotgun (WGS) entry which is preliminary data.</text>
</comment>
<dbReference type="AlphaFoldDB" id="A0A5N5HML7"/>
<dbReference type="OrthoDB" id="1893065at2759"/>
<organism evidence="4 5">
    <name type="scientific">Pyrus ussuriensis x Pyrus communis</name>
    <dbReference type="NCBI Taxonomy" id="2448454"/>
    <lineage>
        <taxon>Eukaryota</taxon>
        <taxon>Viridiplantae</taxon>
        <taxon>Streptophyta</taxon>
        <taxon>Embryophyta</taxon>
        <taxon>Tracheophyta</taxon>
        <taxon>Spermatophyta</taxon>
        <taxon>Magnoliopsida</taxon>
        <taxon>eudicotyledons</taxon>
        <taxon>Gunneridae</taxon>
        <taxon>Pentapetalae</taxon>
        <taxon>rosids</taxon>
        <taxon>fabids</taxon>
        <taxon>Rosales</taxon>
        <taxon>Rosaceae</taxon>
        <taxon>Amygdaloideae</taxon>
        <taxon>Maleae</taxon>
        <taxon>Pyrus</taxon>
    </lineage>
</organism>
<proteinExistence type="inferred from homology"/>
<evidence type="ECO:0000259" key="3">
    <source>
        <dbReference type="PROSITE" id="PS50891"/>
    </source>
</evidence>
<evidence type="ECO:0000313" key="4">
    <source>
        <dbReference type="EMBL" id="KAB2627873.1"/>
    </source>
</evidence>
<evidence type="ECO:0000313" key="5">
    <source>
        <dbReference type="Proteomes" id="UP000327157"/>
    </source>
</evidence>
<name>A0A5N5HML7_9ROSA</name>
<feature type="domain" description="LOB" evidence="3">
    <location>
        <begin position="5"/>
        <end position="106"/>
    </location>
</feature>
<accession>A0A5N5HML7</accession>
<dbReference type="PROSITE" id="PS50891">
    <property type="entry name" value="LOB"/>
    <property type="match status" value="1"/>
</dbReference>
<evidence type="ECO:0000256" key="2">
    <source>
        <dbReference type="SAM" id="MobiDB-lite"/>
    </source>
</evidence>
<keyword evidence="5" id="KW-1185">Reference proteome</keyword>
<evidence type="ECO:0000256" key="1">
    <source>
        <dbReference type="ARBA" id="ARBA00005474"/>
    </source>
</evidence>
<dbReference type="PANTHER" id="PTHR31301">
    <property type="entry name" value="LOB DOMAIN-CONTAINING PROTEIN 4-RELATED"/>
    <property type="match status" value="1"/>
</dbReference>
<feature type="region of interest" description="Disordered" evidence="2">
    <location>
        <begin position="147"/>
        <end position="173"/>
    </location>
</feature>
<comment type="similarity">
    <text evidence="1">Belongs to the LOB domain-containing protein family.</text>
</comment>
<reference evidence="4 5" key="3">
    <citation type="submission" date="2019-11" db="EMBL/GenBank/DDBJ databases">
        <title>A de novo genome assembly of a pear dwarfing rootstock.</title>
        <authorList>
            <person name="Wang F."/>
            <person name="Wang J."/>
            <person name="Li S."/>
            <person name="Zhang Y."/>
            <person name="Fang M."/>
            <person name="Ma L."/>
            <person name="Zhao Y."/>
            <person name="Jiang S."/>
        </authorList>
    </citation>
    <scope>NUCLEOTIDE SEQUENCE [LARGE SCALE GENOMIC DNA]</scope>
    <source>
        <strain evidence="4">S2</strain>
        <tissue evidence="4">Leaf</tissue>
    </source>
</reference>
<gene>
    <name evidence="4" type="ORF">D8674_032668</name>
</gene>
<reference evidence="4 5" key="1">
    <citation type="submission" date="2019-09" db="EMBL/GenBank/DDBJ databases">
        <authorList>
            <person name="Ou C."/>
        </authorList>
    </citation>
    <scope>NUCLEOTIDE SEQUENCE [LARGE SCALE GENOMIC DNA]</scope>
    <source>
        <strain evidence="4">S2</strain>
        <tissue evidence="4">Leaf</tissue>
    </source>
</reference>
<protein>
    <submittedName>
        <fullName evidence="4">LOB domain-containing protein 25-like</fullName>
    </submittedName>
</protein>
<dbReference type="EMBL" id="SMOL01000148">
    <property type="protein sequence ID" value="KAB2627873.1"/>
    <property type="molecule type" value="Genomic_DNA"/>
</dbReference>
<dbReference type="Proteomes" id="UP000327157">
    <property type="component" value="Chromosome 8"/>
</dbReference>
<dbReference type="InterPro" id="IPR004883">
    <property type="entry name" value="LOB"/>
</dbReference>
<dbReference type="PANTHER" id="PTHR31301:SF186">
    <property type="entry name" value="OS09G0364100 PROTEIN"/>
    <property type="match status" value="1"/>
</dbReference>
<dbReference type="Pfam" id="PF03195">
    <property type="entry name" value="LOB"/>
    <property type="match status" value="1"/>
</dbReference>